<sequence length="161" mass="16745">MTTRYGIDPENNMRAARTVSRVAVGVYLVAAATVVAGIAVGYAMARSQNLDPNLFFGLRTEVTLSSAAGWYASQKVAFSWLLFGAVPFLLLGAGAAVVALVKRWNPLWVLAITALPWVLLLGVGLLGLVQGEAAAENAIQHVNSAALASPPTSLLAIAGRG</sequence>
<evidence type="ECO:0000313" key="2">
    <source>
        <dbReference type="EMBL" id="SKM30662.1"/>
    </source>
</evidence>
<reference evidence="2 3" key="1">
    <citation type="submission" date="2016-11" db="EMBL/GenBank/DDBJ databases">
        <authorList>
            <consortium name="Pathogen Informatics"/>
        </authorList>
    </citation>
    <scope>NUCLEOTIDE SEQUENCE [LARGE SCALE GENOMIC DNA]</scope>
    <source>
        <strain evidence="2 3">911</strain>
    </source>
</reference>
<proteinExistence type="predicted"/>
<dbReference type="InterPro" id="IPR025962">
    <property type="entry name" value="SdpI/YhfL"/>
</dbReference>
<keyword evidence="1" id="KW-0472">Membrane</keyword>
<dbReference type="EMBL" id="FVGW01000006">
    <property type="protein sequence ID" value="SKM30662.1"/>
    <property type="molecule type" value="Genomic_DNA"/>
</dbReference>
<keyword evidence="1" id="KW-0812">Transmembrane</keyword>
<feature type="transmembrane region" description="Helical" evidence="1">
    <location>
        <begin position="80"/>
        <end position="101"/>
    </location>
</feature>
<accession>A0A1U1BVX8</accession>
<dbReference type="Pfam" id="PF13630">
    <property type="entry name" value="SdpI"/>
    <property type="match status" value="1"/>
</dbReference>
<gene>
    <name evidence="2" type="ORF">SAMEA2259716_03510</name>
</gene>
<dbReference type="AlphaFoldDB" id="A0A1U1BVX8"/>
<dbReference type="Proteomes" id="UP000190074">
    <property type="component" value="Unassembled WGS sequence"/>
</dbReference>
<dbReference type="RefSeq" id="WP_078061974.1">
    <property type="nucleotide sequence ID" value="NZ_FVJK01000002.1"/>
</dbReference>
<keyword evidence="1" id="KW-1133">Transmembrane helix</keyword>
<protein>
    <submittedName>
        <fullName evidence="2">Predicted integral membrane protein</fullName>
    </submittedName>
</protein>
<organism evidence="2 3">
    <name type="scientific">Mycobacteroides abscessus subsp. massiliense</name>
    <dbReference type="NCBI Taxonomy" id="1962118"/>
    <lineage>
        <taxon>Bacteria</taxon>
        <taxon>Bacillati</taxon>
        <taxon>Actinomycetota</taxon>
        <taxon>Actinomycetes</taxon>
        <taxon>Mycobacteriales</taxon>
        <taxon>Mycobacteriaceae</taxon>
        <taxon>Mycobacteroides</taxon>
        <taxon>Mycobacteroides abscessus</taxon>
    </lineage>
</organism>
<evidence type="ECO:0000313" key="3">
    <source>
        <dbReference type="Proteomes" id="UP000190074"/>
    </source>
</evidence>
<feature type="transmembrane region" description="Helical" evidence="1">
    <location>
        <begin position="21"/>
        <end position="42"/>
    </location>
</feature>
<evidence type="ECO:0000256" key="1">
    <source>
        <dbReference type="SAM" id="Phobius"/>
    </source>
</evidence>
<name>A0A1U1BVX8_9MYCO</name>
<feature type="transmembrane region" description="Helical" evidence="1">
    <location>
        <begin position="107"/>
        <end position="129"/>
    </location>
</feature>